<reference evidence="1" key="1">
    <citation type="submission" date="2018-02" db="EMBL/GenBank/DDBJ databases">
        <title>Rhizophora mucronata_Transcriptome.</title>
        <authorList>
            <person name="Meera S.P."/>
            <person name="Sreeshan A."/>
            <person name="Augustine A."/>
        </authorList>
    </citation>
    <scope>NUCLEOTIDE SEQUENCE</scope>
    <source>
        <tissue evidence="1">Leaf</tissue>
    </source>
</reference>
<accession>A0A2P2PMS0</accession>
<protein>
    <submittedName>
        <fullName evidence="1">Uncharacterized protein</fullName>
    </submittedName>
</protein>
<organism evidence="1">
    <name type="scientific">Rhizophora mucronata</name>
    <name type="common">Asiatic mangrove</name>
    <dbReference type="NCBI Taxonomy" id="61149"/>
    <lineage>
        <taxon>Eukaryota</taxon>
        <taxon>Viridiplantae</taxon>
        <taxon>Streptophyta</taxon>
        <taxon>Embryophyta</taxon>
        <taxon>Tracheophyta</taxon>
        <taxon>Spermatophyta</taxon>
        <taxon>Magnoliopsida</taxon>
        <taxon>eudicotyledons</taxon>
        <taxon>Gunneridae</taxon>
        <taxon>Pentapetalae</taxon>
        <taxon>rosids</taxon>
        <taxon>fabids</taxon>
        <taxon>Malpighiales</taxon>
        <taxon>Rhizophoraceae</taxon>
        <taxon>Rhizophora</taxon>
    </lineage>
</organism>
<name>A0A2P2PMS0_RHIMU</name>
<evidence type="ECO:0000313" key="1">
    <source>
        <dbReference type="EMBL" id="MBX55965.1"/>
    </source>
</evidence>
<dbReference type="AlphaFoldDB" id="A0A2P2PMS0"/>
<dbReference type="EMBL" id="GGEC01075481">
    <property type="protein sequence ID" value="MBX55965.1"/>
    <property type="molecule type" value="Transcribed_RNA"/>
</dbReference>
<sequence>MCLIVNLNISFLSCINDSAERTQTCS</sequence>
<proteinExistence type="predicted"/>